<evidence type="ECO:0000259" key="5">
    <source>
        <dbReference type="PROSITE" id="PS50865"/>
    </source>
</evidence>
<dbReference type="PROSITE" id="PS50865">
    <property type="entry name" value="ZF_MYND_2"/>
    <property type="match status" value="1"/>
</dbReference>
<dbReference type="AlphaFoldDB" id="A0AAD7DKQ3"/>
<dbReference type="EMBL" id="JARKIE010000044">
    <property type="protein sequence ID" value="KAJ7693963.1"/>
    <property type="molecule type" value="Genomic_DNA"/>
</dbReference>
<dbReference type="SUPFAM" id="SSF144232">
    <property type="entry name" value="HIT/MYND zinc finger-like"/>
    <property type="match status" value="1"/>
</dbReference>
<evidence type="ECO:0000256" key="4">
    <source>
        <dbReference type="PROSITE-ProRule" id="PRU00134"/>
    </source>
</evidence>
<sequence length="187" mass="21487">MPLMPFYAGSNDRCYRCNEPGDSKLRKCARCQVALYCSPQCQKEDWKLHKPTCIDHKAILKNNGDPSVEVHLKVLLKWLDLWRDAILAWAAFSADLANQPADYLLTHSFFLELERRPPLDAAKHSTRSTFIALQGGMRTAGEMREQFERIPDLGYRGQVIETFKSTVPWVGKIRITLTKRHICSRIP</sequence>
<evidence type="ECO:0000313" key="6">
    <source>
        <dbReference type="EMBL" id="KAJ7693963.1"/>
    </source>
</evidence>
<name>A0AAD7DKQ3_MYCRO</name>
<feature type="domain" description="MYND-type" evidence="5">
    <location>
        <begin position="14"/>
        <end position="53"/>
    </location>
</feature>
<keyword evidence="1" id="KW-0479">Metal-binding</keyword>
<gene>
    <name evidence="6" type="ORF">B0H17DRAFT_1058795</name>
</gene>
<accession>A0AAD7DKQ3</accession>
<evidence type="ECO:0000256" key="2">
    <source>
        <dbReference type="ARBA" id="ARBA00022771"/>
    </source>
</evidence>
<keyword evidence="7" id="KW-1185">Reference proteome</keyword>
<organism evidence="6 7">
    <name type="scientific">Mycena rosella</name>
    <name type="common">Pink bonnet</name>
    <name type="synonym">Agaricus rosellus</name>
    <dbReference type="NCBI Taxonomy" id="1033263"/>
    <lineage>
        <taxon>Eukaryota</taxon>
        <taxon>Fungi</taxon>
        <taxon>Dikarya</taxon>
        <taxon>Basidiomycota</taxon>
        <taxon>Agaricomycotina</taxon>
        <taxon>Agaricomycetes</taxon>
        <taxon>Agaricomycetidae</taxon>
        <taxon>Agaricales</taxon>
        <taxon>Marasmiineae</taxon>
        <taxon>Mycenaceae</taxon>
        <taxon>Mycena</taxon>
    </lineage>
</organism>
<dbReference type="InterPro" id="IPR002893">
    <property type="entry name" value="Znf_MYND"/>
</dbReference>
<evidence type="ECO:0000256" key="1">
    <source>
        <dbReference type="ARBA" id="ARBA00022723"/>
    </source>
</evidence>
<proteinExistence type="predicted"/>
<dbReference type="Pfam" id="PF01753">
    <property type="entry name" value="zf-MYND"/>
    <property type="match status" value="1"/>
</dbReference>
<evidence type="ECO:0000256" key="3">
    <source>
        <dbReference type="ARBA" id="ARBA00022833"/>
    </source>
</evidence>
<dbReference type="PROSITE" id="PS01360">
    <property type="entry name" value="ZF_MYND_1"/>
    <property type="match status" value="1"/>
</dbReference>
<reference evidence="6" key="1">
    <citation type="submission" date="2023-03" db="EMBL/GenBank/DDBJ databases">
        <title>Massive genome expansion in bonnet fungi (Mycena s.s.) driven by repeated elements and novel gene families across ecological guilds.</title>
        <authorList>
            <consortium name="Lawrence Berkeley National Laboratory"/>
            <person name="Harder C.B."/>
            <person name="Miyauchi S."/>
            <person name="Viragh M."/>
            <person name="Kuo A."/>
            <person name="Thoen E."/>
            <person name="Andreopoulos B."/>
            <person name="Lu D."/>
            <person name="Skrede I."/>
            <person name="Drula E."/>
            <person name="Henrissat B."/>
            <person name="Morin E."/>
            <person name="Kohler A."/>
            <person name="Barry K."/>
            <person name="LaButti K."/>
            <person name="Morin E."/>
            <person name="Salamov A."/>
            <person name="Lipzen A."/>
            <person name="Mereny Z."/>
            <person name="Hegedus B."/>
            <person name="Baldrian P."/>
            <person name="Stursova M."/>
            <person name="Weitz H."/>
            <person name="Taylor A."/>
            <person name="Grigoriev I.V."/>
            <person name="Nagy L.G."/>
            <person name="Martin F."/>
            <person name="Kauserud H."/>
        </authorList>
    </citation>
    <scope>NUCLEOTIDE SEQUENCE</scope>
    <source>
        <strain evidence="6">CBHHK067</strain>
    </source>
</reference>
<protein>
    <recommendedName>
        <fullName evidence="5">MYND-type domain-containing protein</fullName>
    </recommendedName>
</protein>
<dbReference type="GO" id="GO:0008270">
    <property type="term" value="F:zinc ion binding"/>
    <property type="evidence" value="ECO:0007669"/>
    <property type="project" value="UniProtKB-KW"/>
</dbReference>
<comment type="caution">
    <text evidence="6">The sequence shown here is derived from an EMBL/GenBank/DDBJ whole genome shotgun (WGS) entry which is preliminary data.</text>
</comment>
<keyword evidence="3" id="KW-0862">Zinc</keyword>
<dbReference type="Gene3D" id="6.10.140.2220">
    <property type="match status" value="1"/>
</dbReference>
<keyword evidence="2 4" id="KW-0863">Zinc-finger</keyword>
<evidence type="ECO:0000313" key="7">
    <source>
        <dbReference type="Proteomes" id="UP001221757"/>
    </source>
</evidence>
<dbReference type="Proteomes" id="UP001221757">
    <property type="component" value="Unassembled WGS sequence"/>
</dbReference>